<evidence type="ECO:0000313" key="3">
    <source>
        <dbReference type="EMBL" id="KUF99275.1"/>
    </source>
</evidence>
<dbReference type="Proteomes" id="UP000054636">
    <property type="component" value="Unassembled WGS sequence"/>
</dbReference>
<dbReference type="Gene3D" id="1.10.10.60">
    <property type="entry name" value="Homeodomain-like"/>
    <property type="match status" value="1"/>
</dbReference>
<dbReference type="PANTHER" id="PTHR23022:SF129">
    <property type="entry name" value="TRANSPOSABLE ELEMENT TC3 TRANSPOSASE"/>
    <property type="match status" value="1"/>
</dbReference>
<dbReference type="AlphaFoldDB" id="A0A0W8DSD0"/>
<feature type="compositionally biased region" description="Basic and acidic residues" evidence="1">
    <location>
        <begin position="15"/>
        <end position="28"/>
    </location>
</feature>
<dbReference type="GO" id="GO:0008483">
    <property type="term" value="F:transaminase activity"/>
    <property type="evidence" value="ECO:0007669"/>
    <property type="project" value="UniProtKB-KW"/>
</dbReference>
<feature type="domain" description="Tc1-like transposase DDE" evidence="2">
    <location>
        <begin position="155"/>
        <end position="305"/>
    </location>
</feature>
<keyword evidence="3" id="KW-0808">Transferase</keyword>
<name>A0A0W8DSD0_PHYNI</name>
<dbReference type="InterPro" id="IPR038717">
    <property type="entry name" value="Tc1-like_DDE_dom"/>
</dbReference>
<keyword evidence="3" id="KW-0032">Aminotransferase</keyword>
<evidence type="ECO:0000259" key="2">
    <source>
        <dbReference type="Pfam" id="PF13358"/>
    </source>
</evidence>
<accession>A0A0W8DSD0</accession>
<dbReference type="GO" id="GO:0003676">
    <property type="term" value="F:nucleic acid binding"/>
    <property type="evidence" value="ECO:0007669"/>
    <property type="project" value="InterPro"/>
</dbReference>
<proteinExistence type="predicted"/>
<protein>
    <submittedName>
        <fullName evidence="3">4-aminobutyrate aminotransferase</fullName>
    </submittedName>
</protein>
<evidence type="ECO:0000313" key="4">
    <source>
        <dbReference type="Proteomes" id="UP000054636"/>
    </source>
</evidence>
<dbReference type="Pfam" id="PF13358">
    <property type="entry name" value="DDE_3"/>
    <property type="match status" value="1"/>
</dbReference>
<feature type="region of interest" description="Disordered" evidence="1">
    <location>
        <begin position="1"/>
        <end position="30"/>
    </location>
</feature>
<dbReference type="Gene3D" id="3.30.420.10">
    <property type="entry name" value="Ribonuclease H-like superfamily/Ribonuclease H"/>
    <property type="match status" value="1"/>
</dbReference>
<reference evidence="3 4" key="1">
    <citation type="submission" date="2015-11" db="EMBL/GenBank/DDBJ databases">
        <title>Genomes and virulence difference between two physiological races of Phytophthora nicotianae.</title>
        <authorList>
            <person name="Liu H."/>
            <person name="Ma X."/>
            <person name="Yu H."/>
            <person name="Fang D."/>
            <person name="Li Y."/>
            <person name="Wang X."/>
            <person name="Wang W."/>
            <person name="Dong Y."/>
            <person name="Xiao B."/>
        </authorList>
    </citation>
    <scope>NUCLEOTIDE SEQUENCE [LARGE SCALE GENOMIC DNA]</scope>
    <source>
        <strain evidence="4">race 1</strain>
    </source>
</reference>
<organism evidence="3 4">
    <name type="scientific">Phytophthora nicotianae</name>
    <name type="common">Potato buckeye rot agent</name>
    <name type="synonym">Phytophthora parasitica</name>
    <dbReference type="NCBI Taxonomy" id="4792"/>
    <lineage>
        <taxon>Eukaryota</taxon>
        <taxon>Sar</taxon>
        <taxon>Stramenopiles</taxon>
        <taxon>Oomycota</taxon>
        <taxon>Peronosporomycetes</taxon>
        <taxon>Peronosporales</taxon>
        <taxon>Peronosporaceae</taxon>
        <taxon>Phytophthora</taxon>
    </lineage>
</organism>
<evidence type="ECO:0000256" key="1">
    <source>
        <dbReference type="SAM" id="MobiDB-lite"/>
    </source>
</evidence>
<dbReference type="EMBL" id="LNFP01000034">
    <property type="protein sequence ID" value="KUF99275.1"/>
    <property type="molecule type" value="Genomic_DNA"/>
</dbReference>
<dbReference type="InterPro" id="IPR052338">
    <property type="entry name" value="Transposase_5"/>
</dbReference>
<feature type="compositionally biased region" description="Basic residues" evidence="1">
    <location>
        <begin position="1"/>
        <end position="14"/>
    </location>
</feature>
<comment type="caution">
    <text evidence="3">The sequence shown here is derived from an EMBL/GenBank/DDBJ whole genome shotgun (WGS) entry which is preliminary data.</text>
</comment>
<sequence length="319" mass="35874">MPRKTKPPPAKKKPRLTDRERGRIEGLHEGGVSGWDIARITARSRDTVRRVISPSSPSTRRNTSEKAPLPSSPTARPGSRANSGQGEKSAAKLKTDLKLSVSVRTIQRTLSRVDWLVYSKMENTLPLKSEDMLARKAWASAMLARKDAGAVWVTIIFSDEKKWNLDGPDSFQRYWRDLRQPPRQTKRRQAEGGSVMVWVAFSSLSKSPLAVLVGKQNSDDYVYTVSEYLFPFAHLNYGTGFIYQQDNASIPASKRTEEFFAEQDVNVLDRPSKSPDLNPIENLWSIISRKVYGNGKQFDSVAQLKAALFEAWALFPTPC</sequence>
<gene>
    <name evidence="3" type="ORF">AM588_10008506</name>
</gene>
<feature type="region of interest" description="Disordered" evidence="1">
    <location>
        <begin position="45"/>
        <end position="93"/>
    </location>
</feature>
<dbReference type="InterPro" id="IPR036397">
    <property type="entry name" value="RNaseH_sf"/>
</dbReference>
<dbReference type="PANTHER" id="PTHR23022">
    <property type="entry name" value="TRANSPOSABLE ELEMENT-RELATED"/>
    <property type="match status" value="1"/>
</dbReference>